<dbReference type="GO" id="GO:0005524">
    <property type="term" value="F:ATP binding"/>
    <property type="evidence" value="ECO:0007669"/>
    <property type="project" value="InterPro"/>
</dbReference>
<feature type="domain" description="ABC transmembrane type-1" evidence="6">
    <location>
        <begin position="23"/>
        <end position="102"/>
    </location>
</feature>
<proteinExistence type="predicted"/>
<comment type="caution">
    <text evidence="7">The sequence shown here is derived from an EMBL/GenBank/DDBJ whole genome shotgun (WGS) entry which is preliminary data.</text>
</comment>
<keyword evidence="3 5" id="KW-1133">Transmembrane helix</keyword>
<evidence type="ECO:0000259" key="6">
    <source>
        <dbReference type="Pfam" id="PF06472"/>
    </source>
</evidence>
<dbReference type="InterPro" id="IPR050835">
    <property type="entry name" value="ABC_transporter_sub-D"/>
</dbReference>
<dbReference type="AlphaFoldDB" id="A0A1Q9DZB9"/>
<dbReference type="InterPro" id="IPR011527">
    <property type="entry name" value="ABC1_TM_dom"/>
</dbReference>
<evidence type="ECO:0000313" key="7">
    <source>
        <dbReference type="EMBL" id="OLQ00479.1"/>
    </source>
</evidence>
<sequence>MITYVYEFYVEDMLFLRLGSRRHWRDHLTRYFETIWVPSTYVFKMQEGKKFDNPDQRIHVDIANFISQSYSLTFGVLKVLVNLGMYTYMLATITPASMHWASLVGTAFLYSVVGSCVAQ</sequence>
<feature type="transmembrane region" description="Helical" evidence="5">
    <location>
        <begin position="72"/>
        <end position="91"/>
    </location>
</feature>
<dbReference type="OrthoDB" id="435783at2759"/>
<gene>
    <name evidence="7" type="primary">ABCC2</name>
    <name evidence="7" type="ORF">AK812_SmicGene16866</name>
</gene>
<dbReference type="GO" id="GO:0016020">
    <property type="term" value="C:membrane"/>
    <property type="evidence" value="ECO:0007669"/>
    <property type="project" value="InterPro"/>
</dbReference>
<dbReference type="Pfam" id="PF06472">
    <property type="entry name" value="ABC_membrane_2"/>
    <property type="match status" value="1"/>
</dbReference>
<feature type="transmembrane region" description="Helical" evidence="5">
    <location>
        <begin position="97"/>
        <end position="118"/>
    </location>
</feature>
<name>A0A1Q9DZB9_SYMMI</name>
<dbReference type="Proteomes" id="UP000186817">
    <property type="component" value="Unassembled WGS sequence"/>
</dbReference>
<accession>A0A1Q9DZB9</accession>
<dbReference type="GO" id="GO:0140359">
    <property type="term" value="F:ABC-type transporter activity"/>
    <property type="evidence" value="ECO:0007669"/>
    <property type="project" value="InterPro"/>
</dbReference>
<dbReference type="PANTHER" id="PTHR11384">
    <property type="entry name" value="ATP-BINDING CASSETTE, SUB-FAMILY D MEMBER"/>
    <property type="match status" value="1"/>
</dbReference>
<protein>
    <submittedName>
        <fullName evidence="7">ABC transporter D family member 2, chloroplastic</fullName>
    </submittedName>
</protein>
<evidence type="ECO:0000256" key="1">
    <source>
        <dbReference type="ARBA" id="ARBA00022448"/>
    </source>
</evidence>
<dbReference type="PANTHER" id="PTHR11384:SF59">
    <property type="entry name" value="LYSOSOMAL COBALAMIN TRANSPORTER ABCD4"/>
    <property type="match status" value="1"/>
</dbReference>
<evidence type="ECO:0000256" key="5">
    <source>
        <dbReference type="SAM" id="Phobius"/>
    </source>
</evidence>
<evidence type="ECO:0000313" key="8">
    <source>
        <dbReference type="Proteomes" id="UP000186817"/>
    </source>
</evidence>
<evidence type="ECO:0000256" key="4">
    <source>
        <dbReference type="ARBA" id="ARBA00023136"/>
    </source>
</evidence>
<reference evidence="7 8" key="1">
    <citation type="submission" date="2016-02" db="EMBL/GenBank/DDBJ databases">
        <title>Genome analysis of coral dinoflagellate symbionts highlights evolutionary adaptations to a symbiotic lifestyle.</title>
        <authorList>
            <person name="Aranda M."/>
            <person name="Li Y."/>
            <person name="Liew Y.J."/>
            <person name="Baumgarten S."/>
            <person name="Simakov O."/>
            <person name="Wilson M."/>
            <person name="Piel J."/>
            <person name="Ashoor H."/>
            <person name="Bougouffa S."/>
            <person name="Bajic V.B."/>
            <person name="Ryu T."/>
            <person name="Ravasi T."/>
            <person name="Bayer T."/>
            <person name="Micklem G."/>
            <person name="Kim H."/>
            <person name="Bhak J."/>
            <person name="Lajeunesse T.C."/>
            <person name="Voolstra C.R."/>
        </authorList>
    </citation>
    <scope>NUCLEOTIDE SEQUENCE [LARGE SCALE GENOMIC DNA]</scope>
    <source>
        <strain evidence="7 8">CCMP2467</strain>
    </source>
</reference>
<evidence type="ECO:0000256" key="3">
    <source>
        <dbReference type="ARBA" id="ARBA00022989"/>
    </source>
</evidence>
<keyword evidence="1" id="KW-0813">Transport</keyword>
<dbReference type="EMBL" id="LSRX01000326">
    <property type="protein sequence ID" value="OLQ00479.1"/>
    <property type="molecule type" value="Genomic_DNA"/>
</dbReference>
<keyword evidence="8" id="KW-1185">Reference proteome</keyword>
<keyword evidence="2 5" id="KW-0812">Transmembrane</keyword>
<organism evidence="7 8">
    <name type="scientific">Symbiodinium microadriaticum</name>
    <name type="common">Dinoflagellate</name>
    <name type="synonym">Zooxanthella microadriatica</name>
    <dbReference type="NCBI Taxonomy" id="2951"/>
    <lineage>
        <taxon>Eukaryota</taxon>
        <taxon>Sar</taxon>
        <taxon>Alveolata</taxon>
        <taxon>Dinophyceae</taxon>
        <taxon>Suessiales</taxon>
        <taxon>Symbiodiniaceae</taxon>
        <taxon>Symbiodinium</taxon>
    </lineage>
</organism>
<evidence type="ECO:0000256" key="2">
    <source>
        <dbReference type="ARBA" id="ARBA00022692"/>
    </source>
</evidence>
<keyword evidence="4 5" id="KW-0472">Membrane</keyword>